<sequence length="245" mass="27062">MVRPVSTTQDPKPAKRRRLAQYVQNVKDSYTISRRTYPWVGWAMLGGALAVLVLAVGLSYATGLALWYCLSLGLLVALLVVMTILSLTVRPAAYSQLEGHPGAAKAVLDEVGRGWYVESVPVGINPKTEDVVWRLVGRPGVVLVAEGPLQRVQKLAKEQHRAVHRILSTVPIHTIYVGTGKDQVRLKDLRSTLRKLPTKPLRLTDAEISQVAKRLSTLANRSIPQANKGIDPTKVRIDRRAMRGR</sequence>
<evidence type="ECO:0000256" key="1">
    <source>
        <dbReference type="SAM" id="Phobius"/>
    </source>
</evidence>
<dbReference type="Pfam" id="PF13829">
    <property type="entry name" value="DUF4191"/>
    <property type="match status" value="1"/>
</dbReference>
<protein>
    <submittedName>
        <fullName evidence="2">DUF4191 family protein</fullName>
    </submittedName>
</protein>
<proteinExistence type="predicted"/>
<dbReference type="EMBL" id="JACBXV010000058">
    <property type="protein sequence ID" value="NYS69020.1"/>
    <property type="molecule type" value="Genomic_DNA"/>
</dbReference>
<evidence type="ECO:0000313" key="2">
    <source>
        <dbReference type="EMBL" id="NYS69020.1"/>
    </source>
</evidence>
<dbReference type="Proteomes" id="UP000572528">
    <property type="component" value="Unassembled WGS sequence"/>
</dbReference>
<name>A0A853EKH3_9ACTO</name>
<dbReference type="AlphaFoldDB" id="A0A853EKH3"/>
<keyword evidence="1" id="KW-1133">Transmembrane helix</keyword>
<accession>A0A853EKH3</accession>
<keyword evidence="1" id="KW-0812">Transmembrane</keyword>
<comment type="caution">
    <text evidence="2">The sequence shown here is derived from an EMBL/GenBank/DDBJ whole genome shotgun (WGS) entry which is preliminary data.</text>
</comment>
<gene>
    <name evidence="2" type="ORF">HZZ05_05725</name>
</gene>
<feature type="transmembrane region" description="Helical" evidence="1">
    <location>
        <begin position="39"/>
        <end position="59"/>
    </location>
</feature>
<reference evidence="2 3" key="1">
    <citation type="submission" date="2020-07" db="EMBL/GenBank/DDBJ databases">
        <title>MOT database genomes.</title>
        <authorList>
            <person name="Joseph S."/>
            <person name="Aduse-Opoku J."/>
            <person name="Hashim A."/>
            <person name="Wade W."/>
            <person name="Curtis M."/>
        </authorList>
    </citation>
    <scope>NUCLEOTIDE SEQUENCE [LARGE SCALE GENOMIC DNA]</scope>
    <source>
        <strain evidence="2 3">WMus004</strain>
    </source>
</reference>
<dbReference type="InterPro" id="IPR025445">
    <property type="entry name" value="DUF4191"/>
</dbReference>
<organism evidence="2 3">
    <name type="scientific">Actinomyces bowdenii</name>
    <dbReference type="NCBI Taxonomy" id="131109"/>
    <lineage>
        <taxon>Bacteria</taxon>
        <taxon>Bacillati</taxon>
        <taxon>Actinomycetota</taxon>
        <taxon>Actinomycetes</taxon>
        <taxon>Actinomycetales</taxon>
        <taxon>Actinomycetaceae</taxon>
        <taxon>Actinomyces</taxon>
    </lineage>
</organism>
<keyword evidence="1" id="KW-0472">Membrane</keyword>
<evidence type="ECO:0000313" key="3">
    <source>
        <dbReference type="Proteomes" id="UP000572528"/>
    </source>
</evidence>
<feature type="transmembrane region" description="Helical" evidence="1">
    <location>
        <begin position="65"/>
        <end position="87"/>
    </location>
</feature>